<dbReference type="GO" id="GO:0008270">
    <property type="term" value="F:zinc ion binding"/>
    <property type="evidence" value="ECO:0007669"/>
    <property type="project" value="UniProtKB-KW"/>
</dbReference>
<evidence type="ECO:0000256" key="1">
    <source>
        <dbReference type="PROSITE-ProRule" id="PRU00042"/>
    </source>
</evidence>
<proteinExistence type="predicted"/>
<evidence type="ECO:0000259" key="2">
    <source>
        <dbReference type="PROSITE" id="PS50157"/>
    </source>
</evidence>
<dbReference type="GO" id="GO:0003700">
    <property type="term" value="F:DNA-binding transcription factor activity"/>
    <property type="evidence" value="ECO:0007669"/>
    <property type="project" value="TreeGrafter"/>
</dbReference>
<organism evidence="3 4">
    <name type="scientific">Dillenia turbinata</name>
    <dbReference type="NCBI Taxonomy" id="194707"/>
    <lineage>
        <taxon>Eukaryota</taxon>
        <taxon>Viridiplantae</taxon>
        <taxon>Streptophyta</taxon>
        <taxon>Embryophyta</taxon>
        <taxon>Tracheophyta</taxon>
        <taxon>Spermatophyta</taxon>
        <taxon>Magnoliopsida</taxon>
        <taxon>eudicotyledons</taxon>
        <taxon>Gunneridae</taxon>
        <taxon>Pentapetalae</taxon>
        <taxon>Dilleniales</taxon>
        <taxon>Dilleniaceae</taxon>
        <taxon>Dillenia</taxon>
    </lineage>
</organism>
<dbReference type="AlphaFoldDB" id="A0AAN8VNF8"/>
<dbReference type="GO" id="GO:0000976">
    <property type="term" value="F:transcription cis-regulatory region binding"/>
    <property type="evidence" value="ECO:0007669"/>
    <property type="project" value="TreeGrafter"/>
</dbReference>
<dbReference type="InterPro" id="IPR044299">
    <property type="entry name" value="GIS3/ZFP5/ZFP6"/>
</dbReference>
<keyword evidence="1" id="KW-0863">Zinc-finger</keyword>
<accession>A0AAN8VNF8</accession>
<dbReference type="GO" id="GO:0009736">
    <property type="term" value="P:cytokinin-activated signaling pathway"/>
    <property type="evidence" value="ECO:0007669"/>
    <property type="project" value="TreeGrafter"/>
</dbReference>
<dbReference type="PANTHER" id="PTHR46353:SF11">
    <property type="entry name" value="C2H2-TYPE DOMAIN-CONTAINING PROTEIN"/>
    <property type="match status" value="1"/>
</dbReference>
<protein>
    <recommendedName>
        <fullName evidence="2">C2H2-type domain-containing protein</fullName>
    </recommendedName>
</protein>
<keyword evidence="1" id="KW-0862">Zinc</keyword>
<dbReference type="PROSITE" id="PS00028">
    <property type="entry name" value="ZINC_FINGER_C2H2_1"/>
    <property type="match status" value="1"/>
</dbReference>
<feature type="domain" description="C2H2-type" evidence="2">
    <location>
        <begin position="46"/>
        <end position="73"/>
    </location>
</feature>
<dbReference type="EMBL" id="JBAMMX010000006">
    <property type="protein sequence ID" value="KAK6937330.1"/>
    <property type="molecule type" value="Genomic_DNA"/>
</dbReference>
<dbReference type="Gene3D" id="3.30.160.60">
    <property type="entry name" value="Classic Zinc Finger"/>
    <property type="match status" value="1"/>
</dbReference>
<gene>
    <name evidence="3" type="ORF">RJ641_030838</name>
</gene>
<dbReference type="Proteomes" id="UP001370490">
    <property type="component" value="Unassembled WGS sequence"/>
</dbReference>
<dbReference type="PANTHER" id="PTHR46353">
    <property type="entry name" value="ZINC FINGER PROTEIN 5"/>
    <property type="match status" value="1"/>
</dbReference>
<sequence>MEENSFANNLTQQSRGSELKLFGFSLTDQRSLGSGKAETCLENKKFECQFCSRVFANSQALGGHQNAHKRERQKGKRAQLHSNRCLMPATGTILNSHAAKPAKPFFCSSRVTSTSAAAARFESSQPKCHNSAKPLLLSPFSHLHFCVGQPLPMQFSVNVVNASSSSSLIPNKKPEGDHESVDLHLKISPSDSAV</sequence>
<reference evidence="3 4" key="1">
    <citation type="submission" date="2023-12" db="EMBL/GenBank/DDBJ databases">
        <title>A high-quality genome assembly for Dillenia turbinata (Dilleniales).</title>
        <authorList>
            <person name="Chanderbali A."/>
        </authorList>
    </citation>
    <scope>NUCLEOTIDE SEQUENCE [LARGE SCALE GENOMIC DNA]</scope>
    <source>
        <strain evidence="3">LSX21</strain>
        <tissue evidence="3">Leaf</tissue>
    </source>
</reference>
<comment type="caution">
    <text evidence="3">The sequence shown here is derived from an EMBL/GenBank/DDBJ whole genome shotgun (WGS) entry which is preliminary data.</text>
</comment>
<evidence type="ECO:0000313" key="4">
    <source>
        <dbReference type="Proteomes" id="UP001370490"/>
    </source>
</evidence>
<dbReference type="Pfam" id="PF13912">
    <property type="entry name" value="zf-C2H2_6"/>
    <property type="match status" value="1"/>
</dbReference>
<dbReference type="GO" id="GO:0009740">
    <property type="term" value="P:gibberellic acid mediated signaling pathway"/>
    <property type="evidence" value="ECO:0007669"/>
    <property type="project" value="TreeGrafter"/>
</dbReference>
<evidence type="ECO:0000313" key="3">
    <source>
        <dbReference type="EMBL" id="KAK6937330.1"/>
    </source>
</evidence>
<dbReference type="InterPro" id="IPR013087">
    <property type="entry name" value="Znf_C2H2_type"/>
</dbReference>
<dbReference type="PROSITE" id="PS50157">
    <property type="entry name" value="ZINC_FINGER_C2H2_2"/>
    <property type="match status" value="1"/>
</dbReference>
<name>A0AAN8VNF8_9MAGN</name>
<dbReference type="InterPro" id="IPR036236">
    <property type="entry name" value="Znf_C2H2_sf"/>
</dbReference>
<dbReference type="GO" id="GO:0010090">
    <property type="term" value="P:trichome morphogenesis"/>
    <property type="evidence" value="ECO:0007669"/>
    <property type="project" value="InterPro"/>
</dbReference>
<dbReference type="SUPFAM" id="SSF57667">
    <property type="entry name" value="beta-beta-alpha zinc fingers"/>
    <property type="match status" value="1"/>
</dbReference>
<dbReference type="GO" id="GO:0005634">
    <property type="term" value="C:nucleus"/>
    <property type="evidence" value="ECO:0007669"/>
    <property type="project" value="TreeGrafter"/>
</dbReference>
<keyword evidence="4" id="KW-1185">Reference proteome</keyword>
<keyword evidence="1" id="KW-0479">Metal-binding</keyword>